<keyword evidence="3" id="KW-1185">Reference proteome</keyword>
<dbReference type="Proteomes" id="UP000325577">
    <property type="component" value="Linkage Group LG18"/>
</dbReference>
<dbReference type="AlphaFoldDB" id="A0A5J5AUQ3"/>
<evidence type="ECO:0000256" key="1">
    <source>
        <dbReference type="SAM" id="MobiDB-lite"/>
    </source>
</evidence>
<dbReference type="EMBL" id="CM018041">
    <property type="protein sequence ID" value="KAA8534643.1"/>
    <property type="molecule type" value="Genomic_DNA"/>
</dbReference>
<accession>A0A5J5AUQ3</accession>
<sequence>MQKKKMKKGWFRKLSVLAHIENKQGMATLKPNDFSLEVGTRIRRVWAHLHKKGLKELSSLYAEQEFPAHEGAILTMKFPMASIWQVLVKMITKQRSELNKNLDKRSKELSMFVDGIERSPSQKMKARSKEAKELSVSVDRIQSSPIQIRKSKSESCKKDSESRNGIERNEIQLRKVKSESNKGWDESVDGTEGNSVHLRKVKLVLLNKSVGDFDIERGPVEVRNVELESNKVVDESIEDSNSTVKGIEKILDGIRKTISDETCKELDVCQAKVISSSLSNGGQVKSAPQLVPQTHNKLQSLVDLVM</sequence>
<protein>
    <submittedName>
        <fullName evidence="2">Uncharacterized protein</fullName>
    </submittedName>
</protein>
<evidence type="ECO:0000313" key="2">
    <source>
        <dbReference type="EMBL" id="KAA8534643.1"/>
    </source>
</evidence>
<feature type="compositionally biased region" description="Basic and acidic residues" evidence="1">
    <location>
        <begin position="151"/>
        <end position="172"/>
    </location>
</feature>
<proteinExistence type="predicted"/>
<feature type="region of interest" description="Disordered" evidence="1">
    <location>
        <begin position="147"/>
        <end position="172"/>
    </location>
</feature>
<organism evidence="2 3">
    <name type="scientific">Nyssa sinensis</name>
    <dbReference type="NCBI Taxonomy" id="561372"/>
    <lineage>
        <taxon>Eukaryota</taxon>
        <taxon>Viridiplantae</taxon>
        <taxon>Streptophyta</taxon>
        <taxon>Embryophyta</taxon>
        <taxon>Tracheophyta</taxon>
        <taxon>Spermatophyta</taxon>
        <taxon>Magnoliopsida</taxon>
        <taxon>eudicotyledons</taxon>
        <taxon>Gunneridae</taxon>
        <taxon>Pentapetalae</taxon>
        <taxon>asterids</taxon>
        <taxon>Cornales</taxon>
        <taxon>Nyssaceae</taxon>
        <taxon>Nyssa</taxon>
    </lineage>
</organism>
<name>A0A5J5AUQ3_9ASTE</name>
<evidence type="ECO:0000313" key="3">
    <source>
        <dbReference type="Proteomes" id="UP000325577"/>
    </source>
</evidence>
<reference evidence="2 3" key="1">
    <citation type="submission" date="2019-09" db="EMBL/GenBank/DDBJ databases">
        <title>A chromosome-level genome assembly of the Chinese tupelo Nyssa sinensis.</title>
        <authorList>
            <person name="Yang X."/>
            <person name="Kang M."/>
            <person name="Yang Y."/>
            <person name="Xiong H."/>
            <person name="Wang M."/>
            <person name="Zhang Z."/>
            <person name="Wang Z."/>
            <person name="Wu H."/>
            <person name="Ma T."/>
            <person name="Liu J."/>
            <person name="Xi Z."/>
        </authorList>
    </citation>
    <scope>NUCLEOTIDE SEQUENCE [LARGE SCALE GENOMIC DNA]</scope>
    <source>
        <strain evidence="2">J267</strain>
        <tissue evidence="2">Leaf</tissue>
    </source>
</reference>
<gene>
    <name evidence="2" type="ORF">F0562_032098</name>
</gene>